<dbReference type="Proteomes" id="UP001062223">
    <property type="component" value="Chromosome"/>
</dbReference>
<evidence type="ECO:0000259" key="1">
    <source>
        <dbReference type="Pfam" id="PF17765"/>
    </source>
</evidence>
<dbReference type="PANTHER" id="PTHR35010">
    <property type="entry name" value="BLL4672 PROTEIN-RELATED"/>
    <property type="match status" value="1"/>
</dbReference>
<dbReference type="EMBL" id="CP106879">
    <property type="protein sequence ID" value="UYC81983.1"/>
    <property type="molecule type" value="Genomic_DNA"/>
</dbReference>
<name>A0A9Q9T495_9MICO</name>
<dbReference type="KEGG" id="cpoi:OE229_05830"/>
<proteinExistence type="predicted"/>
<accession>A0A9Q9T495</accession>
<dbReference type="PANTHER" id="PTHR35010:SF2">
    <property type="entry name" value="BLL4672 PROTEIN"/>
    <property type="match status" value="1"/>
</dbReference>
<dbReference type="Pfam" id="PF17765">
    <property type="entry name" value="MLTR_LBD"/>
    <property type="match status" value="1"/>
</dbReference>
<reference evidence="2" key="1">
    <citation type="submission" date="2022-09" db="EMBL/GenBank/DDBJ databases">
        <title>Taxonomy of Curtobacterium flaccumfaciens.</title>
        <authorList>
            <person name="Osdaghi E."/>
            <person name="Taghavi S.M."/>
            <person name="Hamidizade M."/>
            <person name="Abachi H."/>
            <person name="Fazliarab A."/>
            <person name="Baeyen S."/>
            <person name="Portier P."/>
            <person name="Van Vaerenbergh J."/>
            <person name="Jacques M.-A."/>
        </authorList>
    </citation>
    <scope>NUCLEOTIDE SEQUENCE</scope>
    <source>
        <strain evidence="2">AGQB46</strain>
    </source>
</reference>
<gene>
    <name evidence="2" type="ORF">OE229_05830</name>
</gene>
<feature type="domain" description="MmyB-like transcription regulator ligand binding" evidence="1">
    <location>
        <begin position="12"/>
        <end position="168"/>
    </location>
</feature>
<dbReference type="Gene3D" id="3.30.450.180">
    <property type="match status" value="1"/>
</dbReference>
<sequence length="179" mass="19849">MEHEDGTTTTSAQDFVDALAEPVVVFDRHLDVVAANRLAGALSASLTVGTNLARFTFLNPWVEDSVDGWEAEAHRTAAMLRDSLDEHDADDRFQELLGELMARSTTFATEWAGGAVRPDRRGESTFENPLVGRIDLRWEQLRRLEDPEHVLVVWTAADEESAARLTTLRGLLDEDATTA</sequence>
<evidence type="ECO:0000313" key="2">
    <source>
        <dbReference type="EMBL" id="UYC81983.1"/>
    </source>
</evidence>
<dbReference type="RefSeq" id="WP_262136910.1">
    <property type="nucleotide sequence ID" value="NZ_CP106879.1"/>
</dbReference>
<dbReference type="AlphaFoldDB" id="A0A9Q9T495"/>
<dbReference type="InterPro" id="IPR041413">
    <property type="entry name" value="MLTR_LBD"/>
</dbReference>
<protein>
    <recommendedName>
        <fullName evidence="1">MmyB-like transcription regulator ligand binding domain-containing protein</fullName>
    </recommendedName>
</protein>
<evidence type="ECO:0000313" key="3">
    <source>
        <dbReference type="Proteomes" id="UP001062223"/>
    </source>
</evidence>
<organism evidence="2 3">
    <name type="scientific">Curtobacterium poinsettiae</name>
    <dbReference type="NCBI Taxonomy" id="159612"/>
    <lineage>
        <taxon>Bacteria</taxon>
        <taxon>Bacillati</taxon>
        <taxon>Actinomycetota</taxon>
        <taxon>Actinomycetes</taxon>
        <taxon>Micrococcales</taxon>
        <taxon>Microbacteriaceae</taxon>
        <taxon>Curtobacterium</taxon>
    </lineage>
</organism>